<dbReference type="OrthoDB" id="1672286at2759"/>
<keyword evidence="3" id="KW-0862">Zinc</keyword>
<reference evidence="7" key="1">
    <citation type="journal article" date="2017" name="Front. Plant Sci.">
        <title>Climate Clever Clovers: New Paradigm to Reduce the Environmental Footprint of Ruminants by Breeding Low Methanogenic Forages Utilizing Haplotype Variation.</title>
        <authorList>
            <person name="Kaur P."/>
            <person name="Appels R."/>
            <person name="Bayer P.E."/>
            <person name="Keeble-Gagnere G."/>
            <person name="Wang J."/>
            <person name="Hirakawa H."/>
            <person name="Shirasawa K."/>
            <person name="Vercoe P."/>
            <person name="Stefanova K."/>
            <person name="Durmic Z."/>
            <person name="Nichols P."/>
            <person name="Revell C."/>
            <person name="Isobe S.N."/>
            <person name="Edwards D."/>
            <person name="Erskine W."/>
        </authorList>
    </citation>
    <scope>NUCLEOTIDE SEQUENCE [LARGE SCALE GENOMIC DNA]</scope>
    <source>
        <strain evidence="7">cv. Daliak</strain>
    </source>
</reference>
<dbReference type="InterPro" id="IPR018289">
    <property type="entry name" value="MULE_transposase_dom"/>
</dbReference>
<proteinExistence type="predicted"/>
<dbReference type="Proteomes" id="UP000242715">
    <property type="component" value="Unassembled WGS sequence"/>
</dbReference>
<dbReference type="PROSITE" id="PS50966">
    <property type="entry name" value="ZF_SWIM"/>
    <property type="match status" value="1"/>
</dbReference>
<organism evidence="6 7">
    <name type="scientific">Trifolium subterraneum</name>
    <name type="common">Subterranean clover</name>
    <dbReference type="NCBI Taxonomy" id="3900"/>
    <lineage>
        <taxon>Eukaryota</taxon>
        <taxon>Viridiplantae</taxon>
        <taxon>Streptophyta</taxon>
        <taxon>Embryophyta</taxon>
        <taxon>Tracheophyta</taxon>
        <taxon>Spermatophyta</taxon>
        <taxon>Magnoliopsida</taxon>
        <taxon>eudicotyledons</taxon>
        <taxon>Gunneridae</taxon>
        <taxon>Pentapetalae</taxon>
        <taxon>rosids</taxon>
        <taxon>fabids</taxon>
        <taxon>Fabales</taxon>
        <taxon>Fabaceae</taxon>
        <taxon>Papilionoideae</taxon>
        <taxon>50 kb inversion clade</taxon>
        <taxon>NPAAA clade</taxon>
        <taxon>Hologalegina</taxon>
        <taxon>IRL clade</taxon>
        <taxon>Trifolieae</taxon>
        <taxon>Trifolium</taxon>
    </lineage>
</organism>
<dbReference type="EMBL" id="DF973495">
    <property type="protein sequence ID" value="GAU32528.1"/>
    <property type="molecule type" value="Genomic_DNA"/>
</dbReference>
<dbReference type="InterPro" id="IPR007527">
    <property type="entry name" value="Znf_SWIM"/>
</dbReference>
<evidence type="ECO:0000256" key="2">
    <source>
        <dbReference type="ARBA" id="ARBA00022771"/>
    </source>
</evidence>
<protein>
    <recommendedName>
        <fullName evidence="5">SWIM-type domain-containing protein</fullName>
    </recommendedName>
</protein>
<keyword evidence="1" id="KW-0479">Metal-binding</keyword>
<feature type="domain" description="SWIM-type" evidence="5">
    <location>
        <begin position="299"/>
        <end position="346"/>
    </location>
</feature>
<evidence type="ECO:0000313" key="7">
    <source>
        <dbReference type="Proteomes" id="UP000242715"/>
    </source>
</evidence>
<evidence type="ECO:0000256" key="1">
    <source>
        <dbReference type="ARBA" id="ARBA00022723"/>
    </source>
</evidence>
<dbReference type="PANTHER" id="PTHR47718:SF2">
    <property type="entry name" value="PROTEIN FAR1-RELATED SEQUENCE 5-LIKE"/>
    <property type="match status" value="1"/>
</dbReference>
<keyword evidence="2 4" id="KW-0863">Zinc-finger</keyword>
<evidence type="ECO:0000256" key="3">
    <source>
        <dbReference type="ARBA" id="ARBA00022833"/>
    </source>
</evidence>
<evidence type="ECO:0000256" key="4">
    <source>
        <dbReference type="PROSITE-ProRule" id="PRU00325"/>
    </source>
</evidence>
<dbReference type="Pfam" id="PF10551">
    <property type="entry name" value="MULE"/>
    <property type="match status" value="1"/>
</dbReference>
<name>A0A2Z6MK00_TRISU</name>
<evidence type="ECO:0000313" key="6">
    <source>
        <dbReference type="EMBL" id="GAU32528.1"/>
    </source>
</evidence>
<dbReference type="GO" id="GO:0008270">
    <property type="term" value="F:zinc ion binding"/>
    <property type="evidence" value="ECO:0007669"/>
    <property type="project" value="UniProtKB-KW"/>
</dbReference>
<dbReference type="SMART" id="SM00575">
    <property type="entry name" value="ZnF_PMZ"/>
    <property type="match status" value="1"/>
</dbReference>
<gene>
    <name evidence="6" type="ORF">TSUD_103730</name>
</gene>
<dbReference type="InterPro" id="IPR006564">
    <property type="entry name" value="Znf_PMZ"/>
</dbReference>
<evidence type="ECO:0000259" key="5">
    <source>
        <dbReference type="PROSITE" id="PS50966"/>
    </source>
</evidence>
<sequence length="537" mass="62223">MLASHRKISEAQAYEIEMAEYSGLRQKASFQLMSAQAGGITNLGYTRLDAKNYLQRHCHFWAALLYDETAESFKWLFEVFLEAHGNKKPQTMFTDQDLAMGKALVEVMPETQHGLCTWHLMQNGIKRCANLMKKGSNFLVEFKKCMYDYDQEEKFEAAWSKLVSEFNANENNWVKSMYALKKKWAACHMKKAFTLGMRSTQLSESLNSDFKACIKPNINVTDFFKHFERVVEEKRYNELVCEYESRHKLPYLRYNYSPILAQLAQIYTPAIFDIFHNEFALFLAACIRERNMSQLPFEYIITLVNEEGEWRVLFNPVQSSISCSCRKFETFGILCCHALKVFEANDVKLVPEQYILKRWTRDARNGIIHDTRRNEVVEDPKLSITQRYRQLCSTMIRLAADVSTCPTLYELADTAIHDLCKKVMEVRLKQNAMVNDEGGVNDEGDVPTLTTTLATTTTWFKIRPGLKRQRRLKSWVERQRKTIRRAPTVQPSPCHQSRDIKSASQMDFQISSVAHPSHDLSQTAGNQISFTRLLMIA</sequence>
<dbReference type="PANTHER" id="PTHR47718">
    <property type="entry name" value="OS01G0519700 PROTEIN"/>
    <property type="match status" value="1"/>
</dbReference>
<keyword evidence="7" id="KW-1185">Reference proteome</keyword>
<dbReference type="Pfam" id="PF04434">
    <property type="entry name" value="SWIM"/>
    <property type="match status" value="1"/>
</dbReference>
<dbReference type="AlphaFoldDB" id="A0A2Z6MK00"/>
<accession>A0A2Z6MK00</accession>